<evidence type="ECO:0000313" key="7">
    <source>
        <dbReference type="Proteomes" id="UP000198916"/>
    </source>
</evidence>
<dbReference type="InterPro" id="IPR001789">
    <property type="entry name" value="Sig_transdc_resp-reg_receiver"/>
</dbReference>
<dbReference type="PROSITE" id="PS50043">
    <property type="entry name" value="HTH_LUXR_2"/>
    <property type="match status" value="1"/>
</dbReference>
<protein>
    <submittedName>
        <fullName evidence="6">Two component transcriptional regulator, LuxR family</fullName>
    </submittedName>
</protein>
<feature type="domain" description="Response regulatory" evidence="5">
    <location>
        <begin position="17"/>
        <end position="133"/>
    </location>
</feature>
<dbReference type="SUPFAM" id="SSF46894">
    <property type="entry name" value="C-terminal effector domain of the bipartite response regulators"/>
    <property type="match status" value="1"/>
</dbReference>
<dbReference type="AlphaFoldDB" id="A0A1H7TW15"/>
<sequence>MATPGIWYYLYQMETILVSIVEDISEIREGLRFIINQSEGFKCLSAYSNAEDAYTGLLQQAPHIAIMDIALPGATGVDCIRRLKARGSAIRFLVFTIYEDSEQVFDALAAGASGYLLKNASPAKIIESLRELHEGGAPMSTSIARKVVASFHGTDERDKLSIREQEILQLLAKGFLYKEIADKLYISTGTVRQHIHHIYEKLHVQNRTEALNKVYGRKR</sequence>
<dbReference type="PRINTS" id="PR00038">
    <property type="entry name" value="HTHLUXR"/>
</dbReference>
<dbReference type="CDD" id="cd17535">
    <property type="entry name" value="REC_NarL-like"/>
    <property type="match status" value="1"/>
</dbReference>
<dbReference type="EMBL" id="FNZR01000012">
    <property type="protein sequence ID" value="SEL88668.1"/>
    <property type="molecule type" value="Genomic_DNA"/>
</dbReference>
<proteinExistence type="predicted"/>
<evidence type="ECO:0000256" key="2">
    <source>
        <dbReference type="ARBA" id="ARBA00023125"/>
    </source>
</evidence>
<evidence type="ECO:0000259" key="4">
    <source>
        <dbReference type="PROSITE" id="PS50043"/>
    </source>
</evidence>
<dbReference type="GO" id="GO:0003677">
    <property type="term" value="F:DNA binding"/>
    <property type="evidence" value="ECO:0007669"/>
    <property type="project" value="UniProtKB-KW"/>
</dbReference>
<dbReference type="GO" id="GO:0006355">
    <property type="term" value="P:regulation of DNA-templated transcription"/>
    <property type="evidence" value="ECO:0007669"/>
    <property type="project" value="InterPro"/>
</dbReference>
<feature type="modified residue" description="4-aspartylphosphate" evidence="3">
    <location>
        <position position="68"/>
    </location>
</feature>
<organism evidence="6 7">
    <name type="scientific">Parapedobacter koreensis</name>
    <dbReference type="NCBI Taxonomy" id="332977"/>
    <lineage>
        <taxon>Bacteria</taxon>
        <taxon>Pseudomonadati</taxon>
        <taxon>Bacteroidota</taxon>
        <taxon>Sphingobacteriia</taxon>
        <taxon>Sphingobacteriales</taxon>
        <taxon>Sphingobacteriaceae</taxon>
        <taxon>Parapedobacter</taxon>
    </lineage>
</organism>
<dbReference type="Pfam" id="PF00072">
    <property type="entry name" value="Response_reg"/>
    <property type="match status" value="1"/>
</dbReference>
<dbReference type="Gene3D" id="3.40.50.2300">
    <property type="match status" value="1"/>
</dbReference>
<keyword evidence="1 3" id="KW-0597">Phosphoprotein</keyword>
<evidence type="ECO:0000313" key="6">
    <source>
        <dbReference type="EMBL" id="SEL88668.1"/>
    </source>
</evidence>
<keyword evidence="7" id="KW-1185">Reference proteome</keyword>
<dbReference type="InterPro" id="IPR000792">
    <property type="entry name" value="Tscrpt_reg_LuxR_C"/>
</dbReference>
<dbReference type="Pfam" id="PF00196">
    <property type="entry name" value="GerE"/>
    <property type="match status" value="1"/>
</dbReference>
<reference evidence="7" key="1">
    <citation type="submission" date="2016-10" db="EMBL/GenBank/DDBJ databases">
        <authorList>
            <person name="Varghese N."/>
            <person name="Submissions S."/>
        </authorList>
    </citation>
    <scope>NUCLEOTIDE SEQUENCE [LARGE SCALE GENOMIC DNA]</scope>
    <source>
        <strain evidence="7">Jip14</strain>
    </source>
</reference>
<feature type="domain" description="HTH luxR-type" evidence="4">
    <location>
        <begin position="153"/>
        <end position="218"/>
    </location>
</feature>
<dbReference type="STRING" id="332977.SAMN05421740_112109"/>
<dbReference type="SMART" id="SM00421">
    <property type="entry name" value="HTH_LUXR"/>
    <property type="match status" value="1"/>
</dbReference>
<dbReference type="InterPro" id="IPR016032">
    <property type="entry name" value="Sig_transdc_resp-reg_C-effctor"/>
</dbReference>
<dbReference type="InterPro" id="IPR058245">
    <property type="entry name" value="NreC/VraR/RcsB-like_REC"/>
</dbReference>
<dbReference type="Proteomes" id="UP000198916">
    <property type="component" value="Unassembled WGS sequence"/>
</dbReference>
<dbReference type="PROSITE" id="PS50110">
    <property type="entry name" value="RESPONSE_REGULATORY"/>
    <property type="match status" value="1"/>
</dbReference>
<dbReference type="PANTHER" id="PTHR43214:SF43">
    <property type="entry name" value="TWO-COMPONENT RESPONSE REGULATOR"/>
    <property type="match status" value="1"/>
</dbReference>
<evidence type="ECO:0000256" key="1">
    <source>
        <dbReference type="ARBA" id="ARBA00022553"/>
    </source>
</evidence>
<keyword evidence="2" id="KW-0238">DNA-binding</keyword>
<dbReference type="PANTHER" id="PTHR43214">
    <property type="entry name" value="TWO-COMPONENT RESPONSE REGULATOR"/>
    <property type="match status" value="1"/>
</dbReference>
<dbReference type="SMART" id="SM00448">
    <property type="entry name" value="REC"/>
    <property type="match status" value="1"/>
</dbReference>
<evidence type="ECO:0000256" key="3">
    <source>
        <dbReference type="PROSITE-ProRule" id="PRU00169"/>
    </source>
</evidence>
<dbReference type="InterPro" id="IPR039420">
    <property type="entry name" value="WalR-like"/>
</dbReference>
<name>A0A1H7TW15_9SPHI</name>
<dbReference type="SUPFAM" id="SSF52172">
    <property type="entry name" value="CheY-like"/>
    <property type="match status" value="1"/>
</dbReference>
<evidence type="ECO:0000259" key="5">
    <source>
        <dbReference type="PROSITE" id="PS50110"/>
    </source>
</evidence>
<dbReference type="CDD" id="cd06170">
    <property type="entry name" value="LuxR_C_like"/>
    <property type="match status" value="1"/>
</dbReference>
<gene>
    <name evidence="6" type="ORF">SAMN05421740_112109</name>
</gene>
<dbReference type="PROSITE" id="PS00622">
    <property type="entry name" value="HTH_LUXR_1"/>
    <property type="match status" value="1"/>
</dbReference>
<dbReference type="GO" id="GO:0000160">
    <property type="term" value="P:phosphorelay signal transduction system"/>
    <property type="evidence" value="ECO:0007669"/>
    <property type="project" value="InterPro"/>
</dbReference>
<accession>A0A1H7TW15</accession>
<dbReference type="InterPro" id="IPR011006">
    <property type="entry name" value="CheY-like_superfamily"/>
</dbReference>